<dbReference type="Proteomes" id="UP000307702">
    <property type="component" value="Unassembled WGS sequence"/>
</dbReference>
<feature type="compositionally biased region" description="Polar residues" evidence="8">
    <location>
        <begin position="48"/>
        <end position="64"/>
    </location>
</feature>
<gene>
    <name evidence="10" type="primary">fliO</name>
    <name evidence="10" type="ORF">FCS21_10650</name>
</gene>
<dbReference type="PANTHER" id="PTHR38766:SF1">
    <property type="entry name" value="FLAGELLAR PROTEIN FLIO"/>
    <property type="match status" value="1"/>
</dbReference>
<name>A0A8H2JL03_9GAMM</name>
<dbReference type="InterPro" id="IPR022781">
    <property type="entry name" value="Flagellar_biosynth_FliO"/>
</dbReference>
<reference evidence="10 11" key="1">
    <citation type="submission" date="2019-05" db="EMBL/GenBank/DDBJ databases">
        <title>Colwellia ponticola sp. nov., isolated from seawater.</title>
        <authorList>
            <person name="Yoon J.-H."/>
        </authorList>
    </citation>
    <scope>NUCLEOTIDE SEQUENCE [LARGE SCALE GENOMIC DNA]</scope>
    <source>
        <strain evidence="10 11">OISW-25</strain>
    </source>
</reference>
<evidence type="ECO:0000256" key="2">
    <source>
        <dbReference type="ARBA" id="ARBA00022692"/>
    </source>
</evidence>
<comment type="similarity">
    <text evidence="6 7">Belongs to the FliO/MopB family.</text>
</comment>
<feature type="region of interest" description="Disordered" evidence="8">
    <location>
        <begin position="48"/>
        <end position="68"/>
    </location>
</feature>
<dbReference type="GO" id="GO:0044781">
    <property type="term" value="P:bacterial-type flagellum organization"/>
    <property type="evidence" value="ECO:0007669"/>
    <property type="project" value="UniProtKB-UniRule"/>
</dbReference>
<feature type="transmembrane region" description="Helical" evidence="7">
    <location>
        <begin position="106"/>
        <end position="127"/>
    </location>
</feature>
<evidence type="ECO:0000256" key="3">
    <source>
        <dbReference type="ARBA" id="ARBA00022989"/>
    </source>
</evidence>
<comment type="subcellular location">
    <subcellularLocation>
        <location evidence="7">Cell membrane</location>
    </subcellularLocation>
    <subcellularLocation>
        <location evidence="7">Bacterial flagellum basal body</location>
    </subcellularLocation>
</comment>
<dbReference type="EMBL" id="SZVP01000009">
    <property type="protein sequence ID" value="TMM44937.1"/>
    <property type="molecule type" value="Genomic_DNA"/>
</dbReference>
<dbReference type="Pfam" id="PF04347">
    <property type="entry name" value="FliO"/>
    <property type="match status" value="1"/>
</dbReference>
<evidence type="ECO:0000256" key="8">
    <source>
        <dbReference type="SAM" id="MobiDB-lite"/>
    </source>
</evidence>
<sequence>MIIKKMRILQVMSYCLVSLLLSLTASAQGNTSKEAFVDSVPVTSAVTDKVNSTNKPPSFAQDATYSPDKSGEIKPLLDKKEQVVTPPALNRDSPEVGKHVMANMNAGSMILSLLMVLALIIICAFILKRFNFTQQSASQLKVVTSLSLGAKERIVVIQAGEQQLLLGVTAQQVTLLERLAEPLGDQTITTAALPKSVLSFFSAKQS</sequence>
<dbReference type="OrthoDB" id="9342590at2"/>
<keyword evidence="2 7" id="KW-0812">Transmembrane</keyword>
<evidence type="ECO:0000313" key="10">
    <source>
        <dbReference type="EMBL" id="TMM44937.1"/>
    </source>
</evidence>
<protein>
    <recommendedName>
        <fullName evidence="7">Flagellar protein</fullName>
    </recommendedName>
</protein>
<feature type="chain" id="PRO_5034625941" description="Flagellar protein" evidence="9">
    <location>
        <begin position="28"/>
        <end position="206"/>
    </location>
</feature>
<dbReference type="AlphaFoldDB" id="A0A8H2JL03"/>
<keyword evidence="10" id="KW-0969">Cilium</keyword>
<evidence type="ECO:0000256" key="4">
    <source>
        <dbReference type="ARBA" id="ARBA00023136"/>
    </source>
</evidence>
<evidence type="ECO:0000256" key="5">
    <source>
        <dbReference type="ARBA" id="ARBA00023143"/>
    </source>
</evidence>
<evidence type="ECO:0000256" key="7">
    <source>
        <dbReference type="RuleBase" id="RU362064"/>
    </source>
</evidence>
<keyword evidence="4 7" id="KW-0472">Membrane</keyword>
<accession>A0A8H2JL03</accession>
<dbReference type="PANTHER" id="PTHR38766">
    <property type="entry name" value="FLAGELLAR PROTEIN FLIO"/>
    <property type="match status" value="1"/>
</dbReference>
<evidence type="ECO:0000313" key="11">
    <source>
        <dbReference type="Proteomes" id="UP000307702"/>
    </source>
</evidence>
<keyword evidence="11" id="KW-1185">Reference proteome</keyword>
<dbReference type="GO" id="GO:0005886">
    <property type="term" value="C:plasma membrane"/>
    <property type="evidence" value="ECO:0007669"/>
    <property type="project" value="UniProtKB-SubCell"/>
</dbReference>
<keyword evidence="9" id="KW-0732">Signal</keyword>
<keyword evidence="10" id="KW-0282">Flagellum</keyword>
<organism evidence="10 11">
    <name type="scientific">Colwellia ponticola</name>
    <dbReference type="NCBI Taxonomy" id="2304625"/>
    <lineage>
        <taxon>Bacteria</taxon>
        <taxon>Pseudomonadati</taxon>
        <taxon>Pseudomonadota</taxon>
        <taxon>Gammaproteobacteria</taxon>
        <taxon>Alteromonadales</taxon>
        <taxon>Colwelliaceae</taxon>
        <taxon>Colwellia</taxon>
    </lineage>
</organism>
<keyword evidence="3 7" id="KW-1133">Transmembrane helix</keyword>
<dbReference type="InterPro" id="IPR052205">
    <property type="entry name" value="FliO/MopB"/>
</dbReference>
<keyword evidence="1 7" id="KW-1003">Cell membrane</keyword>
<evidence type="ECO:0000256" key="1">
    <source>
        <dbReference type="ARBA" id="ARBA00022475"/>
    </source>
</evidence>
<feature type="signal peptide" evidence="9">
    <location>
        <begin position="1"/>
        <end position="27"/>
    </location>
</feature>
<dbReference type="RefSeq" id="WP_138623189.1">
    <property type="nucleotide sequence ID" value="NZ_SZVP01000009.1"/>
</dbReference>
<keyword evidence="10" id="KW-0966">Cell projection</keyword>
<keyword evidence="5 7" id="KW-0975">Bacterial flagellum</keyword>
<dbReference type="NCBIfam" id="TIGR03500">
    <property type="entry name" value="FliO_TIGR"/>
    <property type="match status" value="1"/>
</dbReference>
<evidence type="ECO:0000256" key="6">
    <source>
        <dbReference type="ARBA" id="ARBA00037937"/>
    </source>
</evidence>
<evidence type="ECO:0000256" key="9">
    <source>
        <dbReference type="SAM" id="SignalP"/>
    </source>
</evidence>
<dbReference type="GO" id="GO:0009425">
    <property type="term" value="C:bacterial-type flagellum basal body"/>
    <property type="evidence" value="ECO:0007669"/>
    <property type="project" value="UniProtKB-SubCell"/>
</dbReference>
<proteinExistence type="inferred from homology"/>
<comment type="caution">
    <text evidence="10">The sequence shown here is derived from an EMBL/GenBank/DDBJ whole genome shotgun (WGS) entry which is preliminary data.</text>
</comment>